<dbReference type="AlphaFoldDB" id="A0AAV6U948"/>
<keyword evidence="2" id="KW-1185">Reference proteome</keyword>
<sequence>MERTGIHQNNVNILNTKRWCNPSIRLNSVAPELSPIQYQITTPSNQLTSNTIRAIKTKYKQAKERFKKQFFESLAPTQGQELSNLISTPSPSSHEEEIPENLRELRDAYCSCQNEKSKMLVLSVIPMQKYTKANLSEVFGCTRKALYKAEKWKDSYGASQKDIQKPN</sequence>
<proteinExistence type="predicted"/>
<evidence type="ECO:0000313" key="2">
    <source>
        <dbReference type="Proteomes" id="UP000827092"/>
    </source>
</evidence>
<reference evidence="1 2" key="1">
    <citation type="journal article" date="2022" name="Nat. Ecol. Evol.">
        <title>A masculinizing supergene underlies an exaggerated male reproductive morph in a spider.</title>
        <authorList>
            <person name="Hendrickx F."/>
            <person name="De Corte Z."/>
            <person name="Sonet G."/>
            <person name="Van Belleghem S.M."/>
            <person name="Kostlbacher S."/>
            <person name="Vangestel C."/>
        </authorList>
    </citation>
    <scope>NUCLEOTIDE SEQUENCE [LARGE SCALE GENOMIC DNA]</scope>
    <source>
        <strain evidence="1">W744_W776</strain>
    </source>
</reference>
<dbReference type="EMBL" id="JAFNEN010000565">
    <property type="protein sequence ID" value="KAG8180403.1"/>
    <property type="molecule type" value="Genomic_DNA"/>
</dbReference>
<name>A0AAV6U948_9ARAC</name>
<organism evidence="1 2">
    <name type="scientific">Oedothorax gibbosus</name>
    <dbReference type="NCBI Taxonomy" id="931172"/>
    <lineage>
        <taxon>Eukaryota</taxon>
        <taxon>Metazoa</taxon>
        <taxon>Ecdysozoa</taxon>
        <taxon>Arthropoda</taxon>
        <taxon>Chelicerata</taxon>
        <taxon>Arachnida</taxon>
        <taxon>Araneae</taxon>
        <taxon>Araneomorphae</taxon>
        <taxon>Entelegynae</taxon>
        <taxon>Araneoidea</taxon>
        <taxon>Linyphiidae</taxon>
        <taxon>Erigoninae</taxon>
        <taxon>Oedothorax</taxon>
    </lineage>
</organism>
<dbReference type="Proteomes" id="UP000827092">
    <property type="component" value="Unassembled WGS sequence"/>
</dbReference>
<accession>A0AAV6U948</accession>
<protein>
    <submittedName>
        <fullName evidence="1">Uncharacterized protein</fullName>
    </submittedName>
</protein>
<comment type="caution">
    <text evidence="1">The sequence shown here is derived from an EMBL/GenBank/DDBJ whole genome shotgun (WGS) entry which is preliminary data.</text>
</comment>
<gene>
    <name evidence="1" type="ORF">JTE90_025453</name>
</gene>
<evidence type="ECO:0000313" key="1">
    <source>
        <dbReference type="EMBL" id="KAG8180403.1"/>
    </source>
</evidence>